<dbReference type="Pfam" id="PF02225">
    <property type="entry name" value="PA"/>
    <property type="match status" value="1"/>
</dbReference>
<feature type="domain" description="C5a peptidase/Subtilisin-like protease SBT2-like Fn3-like" evidence="13">
    <location>
        <begin position="644"/>
        <end position="757"/>
    </location>
</feature>
<dbReference type="Proteomes" id="UP000036947">
    <property type="component" value="Unassembled WGS sequence"/>
</dbReference>
<feature type="domain" description="PA" evidence="12">
    <location>
        <begin position="411"/>
        <end position="488"/>
    </location>
</feature>
<dbReference type="InterPro" id="IPR034187">
    <property type="entry name" value="Peptidases_S8_5"/>
</dbReference>
<dbReference type="PANTHER" id="PTHR43806:SF66">
    <property type="entry name" value="SERIN ENDOPEPTIDASE"/>
    <property type="match status" value="1"/>
</dbReference>
<dbReference type="InterPro" id="IPR022398">
    <property type="entry name" value="Peptidase_S8_His-AS"/>
</dbReference>
<dbReference type="OrthoDB" id="10256524at2759"/>
<dbReference type="InterPro" id="IPR046450">
    <property type="entry name" value="PA_dom_sf"/>
</dbReference>
<accession>A0A0L0MYK4</accession>
<evidence type="ECO:0000256" key="6">
    <source>
        <dbReference type="ARBA" id="ARBA00022801"/>
    </source>
</evidence>
<dbReference type="PRINTS" id="PR00723">
    <property type="entry name" value="SUBTILISIN"/>
</dbReference>
<evidence type="ECO:0000313" key="15">
    <source>
        <dbReference type="Proteomes" id="UP000036947"/>
    </source>
</evidence>
<keyword evidence="15" id="KW-1185">Reference proteome</keyword>
<gene>
    <name evidence="14" type="ORF">TOPH_08839</name>
</gene>
<name>A0A0L0MYK4_TOLOC</name>
<evidence type="ECO:0000256" key="7">
    <source>
        <dbReference type="ARBA" id="ARBA00022825"/>
    </source>
</evidence>
<dbReference type="Gene3D" id="3.50.30.30">
    <property type="match status" value="1"/>
</dbReference>
<protein>
    <submittedName>
        <fullName evidence="14">Minor extracellular protease vpr</fullName>
    </submittedName>
</protein>
<feature type="non-terminal residue" evidence="14">
    <location>
        <position position="1"/>
    </location>
</feature>
<sequence>AQELPLLAVLGSHRPVFARPCPAFVSESSRGSKSPGAMRSSLLVSLAAASTALAAGASKNIVPGAFIFELEDGHDPNTLYKAVQKEGTTRMTLDYELFKGVSVQLHDVEGADARVAQMAQLPAVKNVWPLQLYSMPNPRVEWIGTNPERHSGGSSRRRAANASADVFSPHVMTQVDRLRAEGVTGRGIKIAVIDTGIDYKHPALGGCFGPGCLVAFGTDLVGDAYDGANTPRPGPDPMDCAGHGSHVAGIVAAQPNAFGFTGAAPDAVLGAYRVFGCKGQAANDVLIAAYNRAYQDGAHIITASIGGPSGWSGDLWAAAVSRIVAKGVPCTVSAGNEGAQGLFYASGAADGKGVTAVASFDNTLTPTLLYSARYAVDAAADVRFGYVPAQPEAWDGVTLGVYATSRDATVKDDACSPLPPGTPDLANKIVLVRRGSCTFVQKATNAAAAGARYVVVYNNAAGALSIDLSAVPGVLAGGMVTAAVGEAWVAALAAGHAVTLKMASREKTDSQVIAVPNNATGGALSGYTTWGPTWEMDLKPQVGAPGGNILSTYPLALGGYAVLSGTSMSCPLTAAIVALVAQVRGTFDPATIDGLLAANADPQRFNDGTRFYDFLAPAAQQGGGLVRAHDAAHASTLLEPSGLSFNDSDHFAGELAFRLRNTGKRAVPYRLSHVPAVTMYTLAAGSIYPAPFPNDPVDGAAATLWLSEDALSIGPGASATVRVAAAPPAGLDARRLALWSGWVAVNGSDGTRLSIPYQGLTGSLHDSQVLAANGTWIALSTDTALKPVGGNATFTLPAPGNATAGRALPALVVDLALGSPLLRADIVPLTTCPPGNLTTEAWGVKTIGQPYGFPAKFNTRGAGPYPWDGRLDSGGYAPAGKYKFVVRALRIFGDAKDKAEYDVSESSAFRIKYE</sequence>
<feature type="active site" description="Charge relay system" evidence="8 9">
    <location>
        <position position="194"/>
    </location>
</feature>
<dbReference type="SUPFAM" id="SSF52743">
    <property type="entry name" value="Subtilisin-like"/>
    <property type="match status" value="1"/>
</dbReference>
<feature type="active site" description="Charge relay system" evidence="8 9">
    <location>
        <position position="243"/>
    </location>
</feature>
<dbReference type="GO" id="GO:0016020">
    <property type="term" value="C:membrane"/>
    <property type="evidence" value="ECO:0007669"/>
    <property type="project" value="InterPro"/>
</dbReference>
<dbReference type="PROSITE" id="PS00136">
    <property type="entry name" value="SUBTILASE_ASP"/>
    <property type="match status" value="1"/>
</dbReference>
<dbReference type="STRING" id="1163406.A0A0L0MYK4"/>
<evidence type="ECO:0000256" key="10">
    <source>
        <dbReference type="RuleBase" id="RU003355"/>
    </source>
</evidence>
<dbReference type="PROSITE" id="PS51892">
    <property type="entry name" value="SUBTILASE"/>
    <property type="match status" value="1"/>
</dbReference>
<feature type="domain" description="Peptidase S8/S53" evidence="11">
    <location>
        <begin position="185"/>
        <end position="601"/>
    </location>
</feature>
<evidence type="ECO:0000259" key="12">
    <source>
        <dbReference type="Pfam" id="PF02225"/>
    </source>
</evidence>
<dbReference type="InterPro" id="IPR015500">
    <property type="entry name" value="Peptidase_S8_subtilisin-rel"/>
</dbReference>
<keyword evidence="5" id="KW-0732">Signal</keyword>
<dbReference type="CDD" id="cd02124">
    <property type="entry name" value="PA_PoS1_like"/>
    <property type="match status" value="1"/>
</dbReference>
<keyword evidence="3" id="KW-0964">Secreted</keyword>
<evidence type="ECO:0000256" key="9">
    <source>
        <dbReference type="PROSITE-ProRule" id="PRU01240"/>
    </source>
</evidence>
<dbReference type="InterPro" id="IPR023827">
    <property type="entry name" value="Peptidase_S8_Asp-AS"/>
</dbReference>
<evidence type="ECO:0000256" key="8">
    <source>
        <dbReference type="PIRSR" id="PIRSR615500-1"/>
    </source>
</evidence>
<dbReference type="InterPro" id="IPR036852">
    <property type="entry name" value="Peptidase_S8/S53_dom_sf"/>
</dbReference>
<dbReference type="InterPro" id="IPR000209">
    <property type="entry name" value="Peptidase_S8/S53_dom"/>
</dbReference>
<dbReference type="InterPro" id="IPR050131">
    <property type="entry name" value="Peptidase_S8_subtilisin-like"/>
</dbReference>
<comment type="caution">
    <text evidence="14">The sequence shown here is derived from an EMBL/GenBank/DDBJ whole genome shotgun (WGS) entry which is preliminary data.</text>
</comment>
<keyword evidence="4 9" id="KW-0645">Protease</keyword>
<evidence type="ECO:0000256" key="2">
    <source>
        <dbReference type="ARBA" id="ARBA00022512"/>
    </source>
</evidence>
<evidence type="ECO:0000259" key="11">
    <source>
        <dbReference type="Pfam" id="PF00082"/>
    </source>
</evidence>
<dbReference type="AlphaFoldDB" id="A0A0L0MYK4"/>
<evidence type="ECO:0000256" key="4">
    <source>
        <dbReference type="ARBA" id="ARBA00022670"/>
    </source>
</evidence>
<dbReference type="EMBL" id="LFRF01000054">
    <property type="protein sequence ID" value="KND86555.1"/>
    <property type="molecule type" value="Genomic_DNA"/>
</dbReference>
<dbReference type="Pfam" id="PF06280">
    <property type="entry name" value="fn3_5"/>
    <property type="match status" value="1"/>
</dbReference>
<dbReference type="PROSITE" id="PS00138">
    <property type="entry name" value="SUBTILASE_SER"/>
    <property type="match status" value="1"/>
</dbReference>
<dbReference type="SUPFAM" id="SSF52025">
    <property type="entry name" value="PA domain"/>
    <property type="match status" value="1"/>
</dbReference>
<keyword evidence="7 9" id="KW-0720">Serine protease</keyword>
<feature type="active site" description="Charge relay system" evidence="8 9">
    <location>
        <position position="567"/>
    </location>
</feature>
<keyword evidence="6 9" id="KW-0378">Hydrolase</keyword>
<proteinExistence type="inferred from homology"/>
<dbReference type="PROSITE" id="PS00137">
    <property type="entry name" value="SUBTILASE_HIS"/>
    <property type="match status" value="1"/>
</dbReference>
<dbReference type="PANTHER" id="PTHR43806">
    <property type="entry name" value="PEPTIDASE S8"/>
    <property type="match status" value="1"/>
</dbReference>
<dbReference type="InterPro" id="IPR003137">
    <property type="entry name" value="PA_domain"/>
</dbReference>
<dbReference type="CDD" id="cd07489">
    <property type="entry name" value="Peptidases_S8_5"/>
    <property type="match status" value="1"/>
</dbReference>
<evidence type="ECO:0000256" key="5">
    <source>
        <dbReference type="ARBA" id="ARBA00022729"/>
    </source>
</evidence>
<dbReference type="Gene3D" id="3.40.50.200">
    <property type="entry name" value="Peptidase S8/S53 domain"/>
    <property type="match status" value="1"/>
</dbReference>
<evidence type="ECO:0000256" key="1">
    <source>
        <dbReference type="ARBA" id="ARBA00011073"/>
    </source>
</evidence>
<evidence type="ECO:0000256" key="3">
    <source>
        <dbReference type="ARBA" id="ARBA00022525"/>
    </source>
</evidence>
<dbReference type="InterPro" id="IPR010435">
    <property type="entry name" value="C5a/SBT2-like_Fn3"/>
</dbReference>
<dbReference type="Pfam" id="PF00082">
    <property type="entry name" value="Peptidase_S8"/>
    <property type="match status" value="1"/>
</dbReference>
<reference evidence="14 15" key="1">
    <citation type="journal article" date="2015" name="BMC Genomics">
        <title>The genome of the truffle-parasite Tolypocladium ophioglossoides and the evolution of antifungal peptaibiotics.</title>
        <authorList>
            <person name="Quandt C.A."/>
            <person name="Bushley K.E."/>
            <person name="Spatafora J.W."/>
        </authorList>
    </citation>
    <scope>NUCLEOTIDE SEQUENCE [LARGE SCALE GENOMIC DNA]</scope>
    <source>
        <strain evidence="14 15">CBS 100239</strain>
    </source>
</reference>
<keyword evidence="2" id="KW-0134">Cell wall</keyword>
<comment type="similarity">
    <text evidence="1 9 10">Belongs to the peptidase S8 family.</text>
</comment>
<evidence type="ECO:0000313" key="14">
    <source>
        <dbReference type="EMBL" id="KND86555.1"/>
    </source>
</evidence>
<organism evidence="14 15">
    <name type="scientific">Tolypocladium ophioglossoides (strain CBS 100239)</name>
    <name type="common">Snaketongue truffleclub</name>
    <name type="synonym">Elaphocordyceps ophioglossoides</name>
    <dbReference type="NCBI Taxonomy" id="1163406"/>
    <lineage>
        <taxon>Eukaryota</taxon>
        <taxon>Fungi</taxon>
        <taxon>Dikarya</taxon>
        <taxon>Ascomycota</taxon>
        <taxon>Pezizomycotina</taxon>
        <taxon>Sordariomycetes</taxon>
        <taxon>Hypocreomycetidae</taxon>
        <taxon>Hypocreales</taxon>
        <taxon>Ophiocordycipitaceae</taxon>
        <taxon>Tolypocladium</taxon>
    </lineage>
</organism>
<dbReference type="InterPro" id="IPR023828">
    <property type="entry name" value="Peptidase_S8_Ser-AS"/>
</dbReference>
<evidence type="ECO:0000259" key="13">
    <source>
        <dbReference type="Pfam" id="PF06280"/>
    </source>
</evidence>
<dbReference type="GO" id="GO:0006508">
    <property type="term" value="P:proteolysis"/>
    <property type="evidence" value="ECO:0007669"/>
    <property type="project" value="UniProtKB-KW"/>
</dbReference>
<dbReference type="GO" id="GO:0004252">
    <property type="term" value="F:serine-type endopeptidase activity"/>
    <property type="evidence" value="ECO:0007669"/>
    <property type="project" value="UniProtKB-UniRule"/>
</dbReference>